<dbReference type="Proteomes" id="UP000009352">
    <property type="component" value="Unassembled WGS sequence"/>
</dbReference>
<accession>A0AB33XSW4</accession>
<gene>
    <name evidence="1" type="ORF">LRHMDP3_2106</name>
</gene>
<dbReference type="AlphaFoldDB" id="A0AB33XSW4"/>
<dbReference type="EMBL" id="AMQX01000011">
    <property type="protein sequence ID" value="EKS49995.1"/>
    <property type="molecule type" value="Genomic_DNA"/>
</dbReference>
<protein>
    <submittedName>
        <fullName evidence="1">Uncharacterized protein</fullName>
    </submittedName>
</protein>
<organism evidence="1 2">
    <name type="scientific">Lacticaseibacillus rhamnosus LRHMDP3</name>
    <dbReference type="NCBI Taxonomy" id="1203259"/>
    <lineage>
        <taxon>Bacteria</taxon>
        <taxon>Bacillati</taxon>
        <taxon>Bacillota</taxon>
        <taxon>Bacilli</taxon>
        <taxon>Lactobacillales</taxon>
        <taxon>Lactobacillaceae</taxon>
        <taxon>Lacticaseibacillus</taxon>
    </lineage>
</organism>
<reference evidence="1 2" key="1">
    <citation type="journal article" date="2013" name="Genome Announc.">
        <title>Draft Genome Sequence of Staphylococcus simulans UMC-CNS-990, Isolated from a Case of Chronic Bovine Mastitis.</title>
        <authorList>
            <person name="Calcutt M.J."/>
            <person name="Foecking M.F."/>
            <person name="Hsieh H.Y."/>
            <person name="Perry J."/>
            <person name="Stewart G.C."/>
            <person name="Middleton J.R."/>
        </authorList>
    </citation>
    <scope>NUCLEOTIDE SEQUENCE [LARGE SCALE GENOMIC DNA]</scope>
    <source>
        <strain evidence="1 2">LRHMDP3</strain>
    </source>
</reference>
<evidence type="ECO:0000313" key="2">
    <source>
        <dbReference type="Proteomes" id="UP000009352"/>
    </source>
</evidence>
<comment type="caution">
    <text evidence="1">The sequence shown here is derived from an EMBL/GenBank/DDBJ whole genome shotgun (WGS) entry which is preliminary data.</text>
</comment>
<name>A0AB33XSW4_LACRH</name>
<proteinExistence type="predicted"/>
<evidence type="ECO:0000313" key="1">
    <source>
        <dbReference type="EMBL" id="EKS49995.1"/>
    </source>
</evidence>
<sequence>MSMLGGNGMWMMRWFSKFAKSVECADNKHFKTQSHGSF</sequence>